<keyword evidence="3" id="KW-1185">Reference proteome</keyword>
<accession>A0ABQ9GPH2</accession>
<dbReference type="Proteomes" id="UP001159363">
    <property type="component" value="Chromosome 9"/>
</dbReference>
<gene>
    <name evidence="2" type="ORF">PR048_024743</name>
</gene>
<feature type="compositionally biased region" description="Polar residues" evidence="1">
    <location>
        <begin position="155"/>
        <end position="168"/>
    </location>
</feature>
<feature type="region of interest" description="Disordered" evidence="1">
    <location>
        <begin position="123"/>
        <end position="168"/>
    </location>
</feature>
<protein>
    <submittedName>
        <fullName evidence="2">Uncharacterized protein</fullName>
    </submittedName>
</protein>
<name>A0ABQ9GPH2_9NEOP</name>
<comment type="caution">
    <text evidence="2">The sequence shown here is derived from an EMBL/GenBank/DDBJ whole genome shotgun (WGS) entry which is preliminary data.</text>
</comment>
<proteinExistence type="predicted"/>
<reference evidence="2 3" key="1">
    <citation type="submission" date="2023-02" db="EMBL/GenBank/DDBJ databases">
        <title>LHISI_Scaffold_Assembly.</title>
        <authorList>
            <person name="Stuart O.P."/>
            <person name="Cleave R."/>
            <person name="Magrath M.J.L."/>
            <person name="Mikheyev A.S."/>
        </authorList>
    </citation>
    <scope>NUCLEOTIDE SEQUENCE [LARGE SCALE GENOMIC DNA]</scope>
    <source>
        <strain evidence="2">Daus_M_001</strain>
        <tissue evidence="2">Leg muscle</tissue>
    </source>
</reference>
<evidence type="ECO:0000313" key="3">
    <source>
        <dbReference type="Proteomes" id="UP001159363"/>
    </source>
</evidence>
<evidence type="ECO:0000256" key="1">
    <source>
        <dbReference type="SAM" id="MobiDB-lite"/>
    </source>
</evidence>
<sequence>MEDSLDTCVAACMDGPMEDLAIWRTGFNPRPVHSGFSQAGIVPDDAVVRRGFVEDLPFQPPLHPGAAPFSPHLTFIGSQDVVVRSRSNLSTQLNCREPTITACIQARVAGLLETSVSMTFRNAGRHGRSKAVKQDLQLPDSPTKQPRQGRKISQPIRSNVIPTRSQPRQPDNSTFYFYFRRATECYQHKIVYTMICDFFALHGKYRPFYNFPKATQHLSDGNSRGIVNTELILVAEMVELSTRQAHGSLLRRGQDLLLQTGPVDTAPRRVVTNTCVGREICVLCHRASTNFKQRDCKRYLVSPPCPRPLSLAAFAFRVGDCGRGLCRGGQGSNVKHSCNAKLYPPILLSLDFLMLPNLVTNKTFTQTGPKRDELEEMCISKCCCLEDGRCSARLLGLLLKGGAVVTTPPGNPTDATPPPPDGPTRWNSSASSALYSPFTVTSDFYEALLKFYFQDIPPPLASIREAFLPPLDQRDTNTALNIRHRLPRSRDIEVLRADEGEVRRVWSSAVMNGWGKREIPEKTRRPASFSGTIPTCENLGATPLRFEPNSPWWEASALWLEVILHNETLHKNAELRPHSALQNIYGSLHHKTLPFNDTSWINQKRERPRELDIGGLDGRLAIYTTLLSSFSSDVTKRDVASDPLKRGCFAYNPSTVTSHCYLLFLEAVPDKVSTFEINLRKESLPLPPNILTGALGDMRAVKLVTMDGKVVPYLIME</sequence>
<evidence type="ECO:0000313" key="2">
    <source>
        <dbReference type="EMBL" id="KAJ8873907.1"/>
    </source>
</evidence>
<dbReference type="EMBL" id="JARBHB010000010">
    <property type="protein sequence ID" value="KAJ8873907.1"/>
    <property type="molecule type" value="Genomic_DNA"/>
</dbReference>
<feature type="compositionally biased region" description="Pro residues" evidence="1">
    <location>
        <begin position="409"/>
        <end position="422"/>
    </location>
</feature>
<organism evidence="2 3">
    <name type="scientific">Dryococelus australis</name>
    <dbReference type="NCBI Taxonomy" id="614101"/>
    <lineage>
        <taxon>Eukaryota</taxon>
        <taxon>Metazoa</taxon>
        <taxon>Ecdysozoa</taxon>
        <taxon>Arthropoda</taxon>
        <taxon>Hexapoda</taxon>
        <taxon>Insecta</taxon>
        <taxon>Pterygota</taxon>
        <taxon>Neoptera</taxon>
        <taxon>Polyneoptera</taxon>
        <taxon>Phasmatodea</taxon>
        <taxon>Verophasmatodea</taxon>
        <taxon>Anareolatae</taxon>
        <taxon>Phasmatidae</taxon>
        <taxon>Eurycanthinae</taxon>
        <taxon>Dryococelus</taxon>
    </lineage>
</organism>
<feature type="region of interest" description="Disordered" evidence="1">
    <location>
        <begin position="406"/>
        <end position="427"/>
    </location>
</feature>